<evidence type="ECO:0000259" key="5">
    <source>
        <dbReference type="PROSITE" id="PS50977"/>
    </source>
</evidence>
<feature type="domain" description="HTH tetR-type" evidence="5">
    <location>
        <begin position="10"/>
        <end position="70"/>
    </location>
</feature>
<dbReference type="PANTHER" id="PTHR30055">
    <property type="entry name" value="HTH-TYPE TRANSCRIPTIONAL REGULATOR RUTR"/>
    <property type="match status" value="1"/>
</dbReference>
<keyword evidence="2 4" id="KW-0238">DNA-binding</keyword>
<organism evidence="7 9">
    <name type="scientific">Devosia psychrophila</name>
    <dbReference type="NCBI Taxonomy" id="728005"/>
    <lineage>
        <taxon>Bacteria</taxon>
        <taxon>Pseudomonadati</taxon>
        <taxon>Pseudomonadota</taxon>
        <taxon>Alphaproteobacteria</taxon>
        <taxon>Hyphomicrobiales</taxon>
        <taxon>Devosiaceae</taxon>
        <taxon>Devosia</taxon>
    </lineage>
</organism>
<dbReference type="FunFam" id="1.10.10.60:FF:000141">
    <property type="entry name" value="TetR family transcriptional regulator"/>
    <property type="match status" value="1"/>
</dbReference>
<dbReference type="AlphaFoldDB" id="A0A0F5PVL2"/>
<dbReference type="OrthoDB" id="5292901at2"/>
<dbReference type="Proteomes" id="UP000033519">
    <property type="component" value="Unassembled WGS sequence"/>
</dbReference>
<evidence type="ECO:0000256" key="4">
    <source>
        <dbReference type="PROSITE-ProRule" id="PRU00335"/>
    </source>
</evidence>
<dbReference type="PRINTS" id="PR00455">
    <property type="entry name" value="HTHTETR"/>
</dbReference>
<dbReference type="RefSeq" id="WP_046171351.1">
    <property type="nucleotide sequence ID" value="NZ_FOMB01000006.1"/>
</dbReference>
<dbReference type="PROSITE" id="PS50977">
    <property type="entry name" value="HTH_TETR_2"/>
    <property type="match status" value="1"/>
</dbReference>
<gene>
    <name evidence="7" type="ORF">SAMN04488059_10670</name>
    <name evidence="6" type="ORF">WH91_12575</name>
</gene>
<dbReference type="Gene3D" id="1.10.357.10">
    <property type="entry name" value="Tetracycline Repressor, domain 2"/>
    <property type="match status" value="1"/>
</dbReference>
<evidence type="ECO:0000256" key="2">
    <source>
        <dbReference type="ARBA" id="ARBA00023125"/>
    </source>
</evidence>
<keyword evidence="3" id="KW-0804">Transcription</keyword>
<evidence type="ECO:0000313" key="7">
    <source>
        <dbReference type="EMBL" id="SFC51402.1"/>
    </source>
</evidence>
<feature type="DNA-binding region" description="H-T-H motif" evidence="4">
    <location>
        <begin position="33"/>
        <end position="52"/>
    </location>
</feature>
<dbReference type="Proteomes" id="UP000182258">
    <property type="component" value="Unassembled WGS sequence"/>
</dbReference>
<proteinExistence type="predicted"/>
<evidence type="ECO:0000313" key="8">
    <source>
        <dbReference type="Proteomes" id="UP000033519"/>
    </source>
</evidence>
<accession>A0A0F5PVL2</accession>
<dbReference type="InterPro" id="IPR009057">
    <property type="entry name" value="Homeodomain-like_sf"/>
</dbReference>
<dbReference type="GO" id="GO:0000976">
    <property type="term" value="F:transcription cis-regulatory region binding"/>
    <property type="evidence" value="ECO:0007669"/>
    <property type="project" value="TreeGrafter"/>
</dbReference>
<evidence type="ECO:0000313" key="9">
    <source>
        <dbReference type="Proteomes" id="UP000182258"/>
    </source>
</evidence>
<dbReference type="PATRIC" id="fig|728005.3.peg.675"/>
<evidence type="ECO:0000313" key="6">
    <source>
        <dbReference type="EMBL" id="KKC32658.1"/>
    </source>
</evidence>
<protein>
    <submittedName>
        <fullName evidence="7">Transcriptional regulator, TetR family</fullName>
    </submittedName>
</protein>
<name>A0A0F5PVL2_9HYPH</name>
<sequence length="187" mass="20440">MSDTADDRTREKRRRIVEAARFLVLRNGLRGTTMEAIAREARIAKPTLYAQFPDKDAIFVGIVDAMMDDLLAAYDSGMRGDGNISERVGNALAGQYAVLAQTLAGSPHATELMSEHKRVGARFREKDLRAETEIAAELRASGVAEPEALTKVICAAAYGVALKITDEAEMVAGVRLLCRRMIESEIK</sequence>
<dbReference type="InterPro" id="IPR050109">
    <property type="entry name" value="HTH-type_TetR-like_transc_reg"/>
</dbReference>
<dbReference type="InterPro" id="IPR001647">
    <property type="entry name" value="HTH_TetR"/>
</dbReference>
<dbReference type="EMBL" id="FOMB01000006">
    <property type="protein sequence ID" value="SFC51402.1"/>
    <property type="molecule type" value="Genomic_DNA"/>
</dbReference>
<dbReference type="EMBL" id="LAPV01000129">
    <property type="protein sequence ID" value="KKC32658.1"/>
    <property type="molecule type" value="Genomic_DNA"/>
</dbReference>
<keyword evidence="8" id="KW-1185">Reference proteome</keyword>
<dbReference type="Pfam" id="PF00440">
    <property type="entry name" value="TetR_N"/>
    <property type="match status" value="1"/>
</dbReference>
<evidence type="ECO:0000256" key="3">
    <source>
        <dbReference type="ARBA" id="ARBA00023163"/>
    </source>
</evidence>
<dbReference type="PANTHER" id="PTHR30055:SF234">
    <property type="entry name" value="HTH-TYPE TRANSCRIPTIONAL REGULATOR BETI"/>
    <property type="match status" value="1"/>
</dbReference>
<evidence type="ECO:0000256" key="1">
    <source>
        <dbReference type="ARBA" id="ARBA00023015"/>
    </source>
</evidence>
<reference evidence="6 8" key="1">
    <citation type="submission" date="2015-03" db="EMBL/GenBank/DDBJ databases">
        <authorList>
            <person name="Lepp D."/>
            <person name="Hassan Y.I."/>
            <person name="Li X.-Z."/>
            <person name="Zhou T."/>
        </authorList>
    </citation>
    <scope>NUCLEOTIDE SEQUENCE [LARGE SCALE GENOMIC DNA]</scope>
    <source>
        <strain evidence="6 8">Cr7-05</strain>
    </source>
</reference>
<reference evidence="7 9" key="2">
    <citation type="submission" date="2016-10" db="EMBL/GenBank/DDBJ databases">
        <authorList>
            <person name="de Groot N.N."/>
        </authorList>
    </citation>
    <scope>NUCLEOTIDE SEQUENCE [LARGE SCALE GENOMIC DNA]</scope>
    <source>
        <strain evidence="7 9">CGMCC 1.10210</strain>
    </source>
</reference>
<dbReference type="GO" id="GO:0003700">
    <property type="term" value="F:DNA-binding transcription factor activity"/>
    <property type="evidence" value="ECO:0007669"/>
    <property type="project" value="TreeGrafter"/>
</dbReference>
<dbReference type="SUPFAM" id="SSF46689">
    <property type="entry name" value="Homeodomain-like"/>
    <property type="match status" value="1"/>
</dbReference>
<keyword evidence="1" id="KW-0805">Transcription regulation</keyword>